<dbReference type="InterPro" id="IPR001005">
    <property type="entry name" value="SANT/Myb"/>
</dbReference>
<dbReference type="CDD" id="cd00167">
    <property type="entry name" value="SANT"/>
    <property type="match status" value="2"/>
</dbReference>
<keyword evidence="6" id="KW-1185">Reference proteome</keyword>
<evidence type="ECO:0000259" key="4">
    <source>
        <dbReference type="PROSITE" id="PS51294"/>
    </source>
</evidence>
<keyword evidence="1" id="KW-0677">Repeat</keyword>
<feature type="domain" description="Myb-like" evidence="3">
    <location>
        <begin position="1"/>
        <end position="50"/>
    </location>
</feature>
<evidence type="ECO:0000256" key="1">
    <source>
        <dbReference type="ARBA" id="ARBA00022737"/>
    </source>
</evidence>
<dbReference type="InterPro" id="IPR050560">
    <property type="entry name" value="MYB_TF"/>
</dbReference>
<dbReference type="SMART" id="SM00717">
    <property type="entry name" value="SANT"/>
    <property type="match status" value="2"/>
</dbReference>
<dbReference type="Proteomes" id="UP000789572">
    <property type="component" value="Unassembled WGS sequence"/>
</dbReference>
<dbReference type="PANTHER" id="PTHR45614">
    <property type="entry name" value="MYB PROTEIN-RELATED"/>
    <property type="match status" value="1"/>
</dbReference>
<dbReference type="GO" id="GO:0000981">
    <property type="term" value="F:DNA-binding transcription factor activity, RNA polymerase II-specific"/>
    <property type="evidence" value="ECO:0007669"/>
    <property type="project" value="TreeGrafter"/>
</dbReference>
<evidence type="ECO:0000313" key="6">
    <source>
        <dbReference type="Proteomes" id="UP000789572"/>
    </source>
</evidence>
<accession>A0A9N9FZ71</accession>
<dbReference type="Pfam" id="PF13921">
    <property type="entry name" value="Myb_DNA-bind_6"/>
    <property type="match status" value="1"/>
</dbReference>
<feature type="domain" description="Myb-like" evidence="3">
    <location>
        <begin position="51"/>
        <end position="101"/>
    </location>
</feature>
<sequence>MSRMRAPWSEEEDARLRDLVQTYGQKWQKISTIIKMREAKQCRERWSNHLRPDIDKSPLKEYEKHKIRILQRKFGCKWTEIAAQIPGRTGLMVKNYWYNEEKRAKHQMRNKMAISRLLLSPNEIEEQ</sequence>
<dbReference type="InterPro" id="IPR009057">
    <property type="entry name" value="Homeodomain-like_sf"/>
</dbReference>
<reference evidence="5" key="1">
    <citation type="submission" date="2021-06" db="EMBL/GenBank/DDBJ databases">
        <authorList>
            <person name="Kallberg Y."/>
            <person name="Tangrot J."/>
            <person name="Rosling A."/>
        </authorList>
    </citation>
    <scope>NUCLEOTIDE SEQUENCE</scope>
    <source>
        <strain evidence="5">IA702</strain>
    </source>
</reference>
<keyword evidence="2" id="KW-0238">DNA-binding</keyword>
<feature type="domain" description="HTH myb-type" evidence="4">
    <location>
        <begin position="56"/>
        <end position="105"/>
    </location>
</feature>
<dbReference type="OrthoDB" id="2143914at2759"/>
<evidence type="ECO:0000313" key="5">
    <source>
        <dbReference type="EMBL" id="CAG8567771.1"/>
    </source>
</evidence>
<gene>
    <name evidence="5" type="ORF">POCULU_LOCUS5836</name>
</gene>
<dbReference type="AlphaFoldDB" id="A0A9N9FZ71"/>
<dbReference type="GO" id="GO:0000978">
    <property type="term" value="F:RNA polymerase II cis-regulatory region sequence-specific DNA binding"/>
    <property type="evidence" value="ECO:0007669"/>
    <property type="project" value="TreeGrafter"/>
</dbReference>
<dbReference type="Gene3D" id="1.10.10.60">
    <property type="entry name" value="Homeodomain-like"/>
    <property type="match status" value="2"/>
</dbReference>
<evidence type="ECO:0000256" key="2">
    <source>
        <dbReference type="ARBA" id="ARBA00023125"/>
    </source>
</evidence>
<dbReference type="EMBL" id="CAJVPJ010000959">
    <property type="protein sequence ID" value="CAG8567771.1"/>
    <property type="molecule type" value="Genomic_DNA"/>
</dbReference>
<dbReference type="PANTHER" id="PTHR45614:SF25">
    <property type="entry name" value="MYB PROTEIN"/>
    <property type="match status" value="1"/>
</dbReference>
<protein>
    <submittedName>
        <fullName evidence="5">7147_t:CDS:1</fullName>
    </submittedName>
</protein>
<name>A0A9N9FZ71_9GLOM</name>
<dbReference type="SUPFAM" id="SSF46689">
    <property type="entry name" value="Homeodomain-like"/>
    <property type="match status" value="1"/>
</dbReference>
<feature type="non-terminal residue" evidence="5">
    <location>
        <position position="127"/>
    </location>
</feature>
<feature type="domain" description="HTH myb-type" evidence="4">
    <location>
        <begin position="1"/>
        <end position="54"/>
    </location>
</feature>
<dbReference type="PROSITE" id="PS50090">
    <property type="entry name" value="MYB_LIKE"/>
    <property type="match status" value="2"/>
</dbReference>
<comment type="caution">
    <text evidence="5">The sequence shown here is derived from an EMBL/GenBank/DDBJ whole genome shotgun (WGS) entry which is preliminary data.</text>
</comment>
<organism evidence="5 6">
    <name type="scientific">Paraglomus occultum</name>
    <dbReference type="NCBI Taxonomy" id="144539"/>
    <lineage>
        <taxon>Eukaryota</taxon>
        <taxon>Fungi</taxon>
        <taxon>Fungi incertae sedis</taxon>
        <taxon>Mucoromycota</taxon>
        <taxon>Glomeromycotina</taxon>
        <taxon>Glomeromycetes</taxon>
        <taxon>Paraglomerales</taxon>
        <taxon>Paraglomeraceae</taxon>
        <taxon>Paraglomus</taxon>
    </lineage>
</organism>
<dbReference type="PROSITE" id="PS51294">
    <property type="entry name" value="HTH_MYB"/>
    <property type="match status" value="2"/>
</dbReference>
<dbReference type="InterPro" id="IPR017930">
    <property type="entry name" value="Myb_dom"/>
</dbReference>
<evidence type="ECO:0000259" key="3">
    <source>
        <dbReference type="PROSITE" id="PS50090"/>
    </source>
</evidence>
<proteinExistence type="predicted"/>
<dbReference type="FunFam" id="1.10.10.60:FF:000010">
    <property type="entry name" value="Transcriptional activator Myb isoform A"/>
    <property type="match status" value="1"/>
</dbReference>
<dbReference type="GO" id="GO:0005634">
    <property type="term" value="C:nucleus"/>
    <property type="evidence" value="ECO:0007669"/>
    <property type="project" value="TreeGrafter"/>
</dbReference>